<reference evidence="1 2" key="1">
    <citation type="submission" date="2023-07" db="EMBL/GenBank/DDBJ databases">
        <title>Sequencing the genomes of 1000 actinobacteria strains.</title>
        <authorList>
            <person name="Klenk H.-P."/>
        </authorList>
    </citation>
    <scope>NUCLEOTIDE SEQUENCE [LARGE SCALE GENOMIC DNA]</scope>
    <source>
        <strain evidence="1 2">DSM 44109</strain>
    </source>
</reference>
<proteinExistence type="predicted"/>
<accession>A0ABT9RJF2</accession>
<dbReference type="Proteomes" id="UP001230426">
    <property type="component" value="Unassembled WGS sequence"/>
</dbReference>
<comment type="caution">
    <text evidence="1">The sequence shown here is derived from an EMBL/GenBank/DDBJ whole genome shotgun (WGS) entry which is preliminary data.</text>
</comment>
<gene>
    <name evidence="1" type="ORF">J2S55_008699</name>
</gene>
<keyword evidence="2" id="KW-1185">Reference proteome</keyword>
<evidence type="ECO:0000313" key="2">
    <source>
        <dbReference type="Proteomes" id="UP001230426"/>
    </source>
</evidence>
<sequence>MGAAYEIRAPECMRVSAAHWARSSYSYGEPPP</sequence>
<evidence type="ECO:0000313" key="1">
    <source>
        <dbReference type="EMBL" id="MDP9869433.1"/>
    </source>
</evidence>
<organism evidence="1 2">
    <name type="scientific">Streptosporangium brasiliense</name>
    <dbReference type="NCBI Taxonomy" id="47480"/>
    <lineage>
        <taxon>Bacteria</taxon>
        <taxon>Bacillati</taxon>
        <taxon>Actinomycetota</taxon>
        <taxon>Actinomycetes</taxon>
        <taxon>Streptosporangiales</taxon>
        <taxon>Streptosporangiaceae</taxon>
        <taxon>Streptosporangium</taxon>
    </lineage>
</organism>
<protein>
    <submittedName>
        <fullName evidence="1">Uncharacterized protein</fullName>
    </submittedName>
</protein>
<dbReference type="EMBL" id="JAUSRB010000002">
    <property type="protein sequence ID" value="MDP9869433.1"/>
    <property type="molecule type" value="Genomic_DNA"/>
</dbReference>
<name>A0ABT9RJF2_9ACTN</name>